<gene>
    <name evidence="1" type="ORF">METZ01_LOCUS89614</name>
</gene>
<dbReference type="InterPro" id="IPR023214">
    <property type="entry name" value="HAD_sf"/>
</dbReference>
<dbReference type="Gene3D" id="3.40.50.1000">
    <property type="entry name" value="HAD superfamily/HAD-like"/>
    <property type="match status" value="1"/>
</dbReference>
<dbReference type="SFLD" id="SFLDS00003">
    <property type="entry name" value="Haloacid_Dehalogenase"/>
    <property type="match status" value="1"/>
</dbReference>
<dbReference type="AlphaFoldDB" id="A0A381V8X0"/>
<reference evidence="1" key="1">
    <citation type="submission" date="2018-05" db="EMBL/GenBank/DDBJ databases">
        <authorList>
            <person name="Lanie J.A."/>
            <person name="Ng W.-L."/>
            <person name="Kazmierczak K.M."/>
            <person name="Andrzejewski T.M."/>
            <person name="Davidsen T.M."/>
            <person name="Wayne K.J."/>
            <person name="Tettelin H."/>
            <person name="Glass J.I."/>
            <person name="Rusch D."/>
            <person name="Podicherti R."/>
            <person name="Tsui H.-C.T."/>
            <person name="Winkler M.E."/>
        </authorList>
    </citation>
    <scope>NUCLEOTIDE SEQUENCE</scope>
</reference>
<dbReference type="EMBL" id="UINC01008155">
    <property type="protein sequence ID" value="SVA36760.1"/>
    <property type="molecule type" value="Genomic_DNA"/>
</dbReference>
<dbReference type="InterPro" id="IPR000150">
    <property type="entry name" value="Cof"/>
</dbReference>
<protein>
    <submittedName>
        <fullName evidence="1">Uncharacterized protein</fullName>
    </submittedName>
</protein>
<dbReference type="GO" id="GO:0000287">
    <property type="term" value="F:magnesium ion binding"/>
    <property type="evidence" value="ECO:0007669"/>
    <property type="project" value="TreeGrafter"/>
</dbReference>
<dbReference type="Gene3D" id="3.30.1240.10">
    <property type="match status" value="1"/>
</dbReference>
<accession>A0A381V8X0</accession>
<sequence>MDFTTDPRKFLYVSDLDGTLLDGDGQLPENSVQRINKLIDNGLNFTIATARNYDSAYPLLKGLNIKHPVILFNGVYLTELHTGENIFFSDFISLDIIRKMVSIVETHNVEPFIYTYGEEHFVYYKGVNNRGAQSYVDIISSDKRARKVDEFIFSEHERISGFLLIDTSEVLEPVYAELNSLYADELNIYFARDVSNPEFHWLQSFHQEASKGKMLKQMTRHLDIPLSNTVVFGDYLNDLDMFKVAGYSIAVENALPEVKSSAHRVISSNVDQGVIFYLESLFE</sequence>
<evidence type="ECO:0000313" key="1">
    <source>
        <dbReference type="EMBL" id="SVA36760.1"/>
    </source>
</evidence>
<dbReference type="PANTHER" id="PTHR10000:SF8">
    <property type="entry name" value="HAD SUPERFAMILY HYDROLASE-LIKE, TYPE 3"/>
    <property type="match status" value="1"/>
</dbReference>
<organism evidence="1">
    <name type="scientific">marine metagenome</name>
    <dbReference type="NCBI Taxonomy" id="408172"/>
    <lineage>
        <taxon>unclassified sequences</taxon>
        <taxon>metagenomes</taxon>
        <taxon>ecological metagenomes</taxon>
    </lineage>
</organism>
<dbReference type="NCBIfam" id="TIGR00099">
    <property type="entry name" value="Cof-subfamily"/>
    <property type="match status" value="1"/>
</dbReference>
<dbReference type="InterPro" id="IPR036412">
    <property type="entry name" value="HAD-like_sf"/>
</dbReference>
<dbReference type="PANTHER" id="PTHR10000">
    <property type="entry name" value="PHOSPHOSERINE PHOSPHATASE"/>
    <property type="match status" value="1"/>
</dbReference>
<name>A0A381V8X0_9ZZZZ</name>
<dbReference type="Pfam" id="PF08282">
    <property type="entry name" value="Hydrolase_3"/>
    <property type="match status" value="1"/>
</dbReference>
<dbReference type="GO" id="GO:0016791">
    <property type="term" value="F:phosphatase activity"/>
    <property type="evidence" value="ECO:0007669"/>
    <property type="project" value="TreeGrafter"/>
</dbReference>
<dbReference type="SUPFAM" id="SSF56784">
    <property type="entry name" value="HAD-like"/>
    <property type="match status" value="1"/>
</dbReference>
<dbReference type="NCBIfam" id="TIGR01484">
    <property type="entry name" value="HAD-SF-IIB"/>
    <property type="match status" value="1"/>
</dbReference>
<proteinExistence type="predicted"/>
<dbReference type="SFLD" id="SFLDG01140">
    <property type="entry name" value="C2.B:_Phosphomannomutase_and_P"/>
    <property type="match status" value="1"/>
</dbReference>
<dbReference type="GO" id="GO:0005829">
    <property type="term" value="C:cytosol"/>
    <property type="evidence" value="ECO:0007669"/>
    <property type="project" value="TreeGrafter"/>
</dbReference>
<dbReference type="InterPro" id="IPR006379">
    <property type="entry name" value="HAD-SF_hydro_IIB"/>
</dbReference>